<dbReference type="SUPFAM" id="SSF47203">
    <property type="entry name" value="Acyl-CoA dehydrogenase C-terminal domain-like"/>
    <property type="match status" value="1"/>
</dbReference>
<protein>
    <submittedName>
        <fullName evidence="3">Acyl-CoA dehydrogenase</fullName>
    </submittedName>
</protein>
<dbReference type="EMBL" id="RCUX01000002">
    <property type="protein sequence ID" value="RLP77550.1"/>
    <property type="molecule type" value="Genomic_DNA"/>
</dbReference>
<proteinExistence type="predicted"/>
<dbReference type="InterPro" id="IPR037069">
    <property type="entry name" value="AcylCoA_DH/ox_N_sf"/>
</dbReference>
<evidence type="ECO:0000313" key="3">
    <source>
        <dbReference type="EMBL" id="RLP77550.1"/>
    </source>
</evidence>
<dbReference type="CDD" id="cd00567">
    <property type="entry name" value="ACAD"/>
    <property type="match status" value="1"/>
</dbReference>
<accession>A0A3L7ACL1</accession>
<dbReference type="GO" id="GO:0003995">
    <property type="term" value="F:acyl-CoA dehydrogenase activity"/>
    <property type="evidence" value="ECO:0007669"/>
    <property type="project" value="TreeGrafter"/>
</dbReference>
<evidence type="ECO:0000256" key="1">
    <source>
        <dbReference type="ARBA" id="ARBA00023002"/>
    </source>
</evidence>
<reference evidence="3 4" key="1">
    <citation type="submission" date="2018-10" db="EMBL/GenBank/DDBJ databases">
        <authorList>
            <person name="Li J."/>
        </authorList>
    </citation>
    <scope>NUCLEOTIDE SEQUENCE [LARGE SCALE GENOMIC DNA]</scope>
    <source>
        <strain evidence="3 4">IF 016277</strain>
    </source>
</reference>
<dbReference type="GO" id="GO:0050660">
    <property type="term" value="F:flavin adenine dinucleotide binding"/>
    <property type="evidence" value="ECO:0007669"/>
    <property type="project" value="InterPro"/>
</dbReference>
<dbReference type="InterPro" id="IPR046373">
    <property type="entry name" value="Acyl-CoA_Oxase/DH_mid-dom_sf"/>
</dbReference>
<dbReference type="Gene3D" id="1.10.540.10">
    <property type="entry name" value="Acyl-CoA dehydrogenase/oxidase, N-terminal domain"/>
    <property type="match status" value="1"/>
</dbReference>
<dbReference type="InterPro" id="IPR009100">
    <property type="entry name" value="AcylCoA_DH/oxidase_NM_dom_sf"/>
</dbReference>
<dbReference type="Pfam" id="PF08028">
    <property type="entry name" value="Acyl-CoA_dh_2"/>
    <property type="match status" value="1"/>
</dbReference>
<evidence type="ECO:0000313" key="4">
    <source>
        <dbReference type="Proteomes" id="UP000272503"/>
    </source>
</evidence>
<organism evidence="3 4">
    <name type="scientific">Mycetocola tolaasinivorans</name>
    <dbReference type="NCBI Taxonomy" id="76635"/>
    <lineage>
        <taxon>Bacteria</taxon>
        <taxon>Bacillati</taxon>
        <taxon>Actinomycetota</taxon>
        <taxon>Actinomycetes</taxon>
        <taxon>Micrococcales</taxon>
        <taxon>Microbacteriaceae</taxon>
        <taxon>Mycetocola</taxon>
    </lineage>
</organism>
<dbReference type="PIRSF" id="PIRSF016578">
    <property type="entry name" value="HsaA"/>
    <property type="match status" value="1"/>
</dbReference>
<dbReference type="Gene3D" id="1.20.140.10">
    <property type="entry name" value="Butyryl-CoA Dehydrogenase, subunit A, domain 3"/>
    <property type="match status" value="1"/>
</dbReference>
<dbReference type="InterPro" id="IPR013107">
    <property type="entry name" value="Acyl-CoA_DH_C"/>
</dbReference>
<dbReference type="PANTHER" id="PTHR43884:SF12">
    <property type="entry name" value="ISOVALERYL-COA DEHYDROGENASE, MITOCHONDRIAL-RELATED"/>
    <property type="match status" value="1"/>
</dbReference>
<dbReference type="OrthoDB" id="3404950at2"/>
<gene>
    <name evidence="3" type="ORF">D9V32_03665</name>
</gene>
<dbReference type="AlphaFoldDB" id="A0A3L7ACL1"/>
<dbReference type="InterPro" id="IPR036250">
    <property type="entry name" value="AcylCo_DH-like_C"/>
</dbReference>
<feature type="domain" description="Acyl-CoA dehydrogenase C-terminal" evidence="2">
    <location>
        <begin position="250"/>
        <end position="373"/>
    </location>
</feature>
<sequence length="396" mass="42177">MAPHTHASQPAATPESVLSADLLAAIHARAEQNDRDNAFFDADLNDLRAAGYLRAGVPAELGGGGFLLTDLSRAQRLLAGAAPATALAINMHQVWVSVARYLHERGDASLDFVLHGAVAGEVFAFGVSEAGNDLVLFDSDTVAEPDGHGGYRFTGTKIFTSLSPAWTQLGTMGRDSTSPDAPKIVFGFVPRDEHVVHRDDWDTLGMRASQSRTTELHGAHAPAERVVRRLDVGPGADPLIFGIFSAFEILLASVYTGIAERALELAIATVTTRRSKKTGRPYADDPDIRWQIADAGLLIDAILPQLASLAHDVDADAAHGARWFALLSGVKHRATEQARRVVDHAIRVSGGSSYFSSNELSRLYRDVLAGVFHPSDAESVHATVAASLLGPVGTAE</sequence>
<keyword evidence="4" id="KW-1185">Reference proteome</keyword>
<dbReference type="PANTHER" id="PTHR43884">
    <property type="entry name" value="ACYL-COA DEHYDROGENASE"/>
    <property type="match status" value="1"/>
</dbReference>
<dbReference type="Proteomes" id="UP000272503">
    <property type="component" value="Unassembled WGS sequence"/>
</dbReference>
<dbReference type="SUPFAM" id="SSF56645">
    <property type="entry name" value="Acyl-CoA dehydrogenase NM domain-like"/>
    <property type="match status" value="1"/>
</dbReference>
<dbReference type="RefSeq" id="WP_121647531.1">
    <property type="nucleotide sequence ID" value="NZ_RCUX01000002.1"/>
</dbReference>
<keyword evidence="1" id="KW-0560">Oxidoreductase</keyword>
<name>A0A3L7ACL1_9MICO</name>
<comment type="caution">
    <text evidence="3">The sequence shown here is derived from an EMBL/GenBank/DDBJ whole genome shotgun (WGS) entry which is preliminary data.</text>
</comment>
<evidence type="ECO:0000259" key="2">
    <source>
        <dbReference type="Pfam" id="PF08028"/>
    </source>
</evidence>
<dbReference type="Gene3D" id="2.40.110.10">
    <property type="entry name" value="Butyryl-CoA Dehydrogenase, subunit A, domain 2"/>
    <property type="match status" value="1"/>
</dbReference>